<keyword evidence="4" id="KW-1185">Reference proteome</keyword>
<sequence length="229" mass="25727">MSGKEPSFSIGNLTQGFEAWKAEVYEELGSDPPPWAIELEANVFDAATTMRKRADECMNALEAIRIRVVGIEKLLAASPVMLDFSLVKEEHERGVGASEELTTAEAVSTQPREPQGSKPIRVKVPEPKVYDGVRDAKTWSEFKAELRKRFYPANAEHEVRKKLRSVRHGGKNHEYISQFTSLMLCVSDMSDADRLFSFLDGLKRRDVKTHAEALPVAKRLTEFEKSSDG</sequence>
<organism evidence="3 4">
    <name type="scientific">Aristolochia fimbriata</name>
    <name type="common">White veined hardy Dutchman's pipe vine</name>
    <dbReference type="NCBI Taxonomy" id="158543"/>
    <lineage>
        <taxon>Eukaryota</taxon>
        <taxon>Viridiplantae</taxon>
        <taxon>Streptophyta</taxon>
        <taxon>Embryophyta</taxon>
        <taxon>Tracheophyta</taxon>
        <taxon>Spermatophyta</taxon>
        <taxon>Magnoliopsida</taxon>
        <taxon>Magnoliidae</taxon>
        <taxon>Piperales</taxon>
        <taxon>Aristolochiaceae</taxon>
        <taxon>Aristolochia</taxon>
    </lineage>
</organism>
<evidence type="ECO:0000313" key="4">
    <source>
        <dbReference type="Proteomes" id="UP000825729"/>
    </source>
</evidence>
<feature type="region of interest" description="Disordered" evidence="1">
    <location>
        <begin position="95"/>
        <end position="120"/>
    </location>
</feature>
<feature type="domain" description="Retrotransposon gag" evidence="2">
    <location>
        <begin position="136"/>
        <end position="203"/>
    </location>
</feature>
<dbReference type="Pfam" id="PF03732">
    <property type="entry name" value="Retrotrans_gag"/>
    <property type="match status" value="1"/>
</dbReference>
<name>A0AAV7F2G8_ARIFI</name>
<evidence type="ECO:0000259" key="2">
    <source>
        <dbReference type="Pfam" id="PF03732"/>
    </source>
</evidence>
<accession>A0AAV7F2G8</accession>
<proteinExistence type="predicted"/>
<dbReference type="Proteomes" id="UP000825729">
    <property type="component" value="Unassembled WGS sequence"/>
</dbReference>
<reference evidence="3 4" key="1">
    <citation type="submission" date="2021-07" db="EMBL/GenBank/DDBJ databases">
        <title>The Aristolochia fimbriata genome: insights into angiosperm evolution, floral development and chemical biosynthesis.</title>
        <authorList>
            <person name="Jiao Y."/>
        </authorList>
    </citation>
    <scope>NUCLEOTIDE SEQUENCE [LARGE SCALE GENOMIC DNA]</scope>
    <source>
        <strain evidence="3">IBCAS-2021</strain>
        <tissue evidence="3">Leaf</tissue>
    </source>
</reference>
<evidence type="ECO:0000256" key="1">
    <source>
        <dbReference type="SAM" id="MobiDB-lite"/>
    </source>
</evidence>
<protein>
    <recommendedName>
        <fullName evidence="2">Retrotransposon gag domain-containing protein</fullName>
    </recommendedName>
</protein>
<gene>
    <name evidence="3" type="ORF">H6P81_006657</name>
</gene>
<dbReference type="InterPro" id="IPR005162">
    <property type="entry name" value="Retrotrans_gag_dom"/>
</dbReference>
<dbReference type="EMBL" id="JAINDJ010000003">
    <property type="protein sequence ID" value="KAG9453753.1"/>
    <property type="molecule type" value="Genomic_DNA"/>
</dbReference>
<comment type="caution">
    <text evidence="3">The sequence shown here is derived from an EMBL/GenBank/DDBJ whole genome shotgun (WGS) entry which is preliminary data.</text>
</comment>
<dbReference type="AlphaFoldDB" id="A0AAV7F2G8"/>
<evidence type="ECO:0000313" key="3">
    <source>
        <dbReference type="EMBL" id="KAG9453753.1"/>
    </source>
</evidence>